<protein>
    <recommendedName>
        <fullName evidence="1">Aminotransferase-like plant mobile domain-containing protein</fullName>
    </recommendedName>
</protein>
<evidence type="ECO:0000259" key="1">
    <source>
        <dbReference type="Pfam" id="PF10536"/>
    </source>
</evidence>
<feature type="domain" description="Aminotransferase-like plant mobile" evidence="1">
    <location>
        <begin position="2"/>
        <end position="64"/>
    </location>
</feature>
<dbReference type="InterPro" id="IPR044824">
    <property type="entry name" value="MAIN-like"/>
</dbReference>
<dbReference type="GO" id="GO:0010073">
    <property type="term" value="P:meristem maintenance"/>
    <property type="evidence" value="ECO:0007669"/>
    <property type="project" value="InterPro"/>
</dbReference>
<comment type="caution">
    <text evidence="2">The sequence shown here is derived from an EMBL/GenBank/DDBJ whole genome shotgun (WGS) entry which is preliminary data.</text>
</comment>
<keyword evidence="3" id="KW-1185">Reference proteome</keyword>
<dbReference type="InterPro" id="IPR019557">
    <property type="entry name" value="AminoTfrase-like_pln_mobile"/>
</dbReference>
<organism evidence="2 3">
    <name type="scientific">Gossypium trilobum</name>
    <dbReference type="NCBI Taxonomy" id="34281"/>
    <lineage>
        <taxon>Eukaryota</taxon>
        <taxon>Viridiplantae</taxon>
        <taxon>Streptophyta</taxon>
        <taxon>Embryophyta</taxon>
        <taxon>Tracheophyta</taxon>
        <taxon>Spermatophyta</taxon>
        <taxon>Magnoliopsida</taxon>
        <taxon>eudicotyledons</taxon>
        <taxon>Gunneridae</taxon>
        <taxon>Pentapetalae</taxon>
        <taxon>rosids</taxon>
        <taxon>malvids</taxon>
        <taxon>Malvales</taxon>
        <taxon>Malvaceae</taxon>
        <taxon>Malvoideae</taxon>
        <taxon>Gossypium</taxon>
    </lineage>
</organism>
<evidence type="ECO:0000313" key="3">
    <source>
        <dbReference type="Proteomes" id="UP000593568"/>
    </source>
</evidence>
<dbReference type="AlphaFoldDB" id="A0A7J9FY21"/>
<gene>
    <name evidence="2" type="ORF">Gotri_027553</name>
</gene>
<dbReference type="EMBL" id="JABEZW010229491">
    <property type="protein sequence ID" value="MBA0789455.1"/>
    <property type="molecule type" value="Genomic_DNA"/>
</dbReference>
<dbReference type="Pfam" id="PF10536">
    <property type="entry name" value="PMD"/>
    <property type="match status" value="1"/>
</dbReference>
<name>A0A7J9FY21_9ROSI</name>
<accession>A0A7J9FY21</accession>
<dbReference type="Proteomes" id="UP000593568">
    <property type="component" value="Unassembled WGS sequence"/>
</dbReference>
<evidence type="ECO:0000313" key="2">
    <source>
        <dbReference type="EMBL" id="MBA0789455.1"/>
    </source>
</evidence>
<dbReference type="PANTHER" id="PTHR46033">
    <property type="entry name" value="PROTEIN MAIN-LIKE 2"/>
    <property type="match status" value="1"/>
</dbReference>
<sequence length="177" mass="19697">MLVERWRPKTHTFHLPRDKCTITLKDVALQLSLSVDGLVVTRLAVIPGKEDLCLTYLGKAATTPSGFQIMRTTELGIGRVDQVVPKDVLVVGLVATTVSTSPSEPPIHVPIGDKDAKVSLTVYAMVEMHKLNQVMRQFGRRQQIPPPPRDIEELHKVNLQGKNDEVGQEVHKDYTDT</sequence>
<reference evidence="2 3" key="1">
    <citation type="journal article" date="2019" name="Genome Biol. Evol.">
        <title>Insights into the evolution of the New World diploid cottons (Gossypium, subgenus Houzingenia) based on genome sequencing.</title>
        <authorList>
            <person name="Grover C.E."/>
            <person name="Arick M.A. 2nd"/>
            <person name="Thrash A."/>
            <person name="Conover J.L."/>
            <person name="Sanders W.S."/>
            <person name="Peterson D.G."/>
            <person name="Frelichowski J.E."/>
            <person name="Scheffler J.A."/>
            <person name="Scheffler B.E."/>
            <person name="Wendel J.F."/>
        </authorList>
    </citation>
    <scope>NUCLEOTIDE SEQUENCE [LARGE SCALE GENOMIC DNA]</scope>
    <source>
        <strain evidence="2">8</strain>
        <tissue evidence="2">Leaf</tissue>
    </source>
</reference>
<proteinExistence type="predicted"/>
<dbReference type="PANTHER" id="PTHR46033:SF8">
    <property type="entry name" value="PROTEIN MAINTENANCE OF MERISTEMS-LIKE"/>
    <property type="match status" value="1"/>
</dbReference>